<dbReference type="PANTHER" id="PTHR13774">
    <property type="entry name" value="PHENAZINE BIOSYNTHESIS PROTEIN"/>
    <property type="match status" value="1"/>
</dbReference>
<dbReference type="GO" id="GO:0016853">
    <property type="term" value="F:isomerase activity"/>
    <property type="evidence" value="ECO:0007669"/>
    <property type="project" value="UniProtKB-KW"/>
</dbReference>
<dbReference type="OrthoDB" id="9788221at2"/>
<protein>
    <submittedName>
        <fullName evidence="4">Phenazine biosynthesis protein PhzF family</fullName>
    </submittedName>
</protein>
<dbReference type="AlphaFoldDB" id="A0A1I0PH57"/>
<dbReference type="PANTHER" id="PTHR13774:SF17">
    <property type="entry name" value="PHENAZINE BIOSYNTHESIS-LIKE DOMAIN-CONTAINING PROTEIN"/>
    <property type="match status" value="1"/>
</dbReference>
<proteinExistence type="inferred from homology"/>
<dbReference type="Gene3D" id="3.10.310.10">
    <property type="entry name" value="Diaminopimelate Epimerase, Chain A, domain 1"/>
    <property type="match status" value="2"/>
</dbReference>
<dbReference type="SUPFAM" id="SSF54506">
    <property type="entry name" value="Diaminopimelate epimerase-like"/>
    <property type="match status" value="1"/>
</dbReference>
<sequence>MKYYVVDAFTDSVFGGNPAGVCILDHKIADEIMLKIAAENNLSETAFLLKENGRYNLRWFTPEVEFDLCGHATLGTSYVVFHYLEPELIQVEYETMSGLLRVTREGDLMTMDFPSRPPVKMDLSSLMQLGFDRTIYEVYKSRDLFLVFESEADVRDLTPDINALRQIDQSPEFGIIITAKGDTCDFVSRYFSPNSVIGEDPVTGSAHCSLIPFWSEHLGKKQMQAKQLSKRGGELLCEDCGERVKISGTAVCYMVGEIMIDR</sequence>
<dbReference type="InterPro" id="IPR003719">
    <property type="entry name" value="Phenazine_PhzF-like"/>
</dbReference>
<dbReference type="NCBIfam" id="TIGR00654">
    <property type="entry name" value="PhzF_family"/>
    <property type="match status" value="1"/>
</dbReference>
<organism evidence="4 5">
    <name type="scientific">[Clostridium] fimetarium</name>
    <dbReference type="NCBI Taxonomy" id="99656"/>
    <lineage>
        <taxon>Bacteria</taxon>
        <taxon>Bacillati</taxon>
        <taxon>Bacillota</taxon>
        <taxon>Clostridia</taxon>
        <taxon>Lachnospirales</taxon>
        <taxon>Lachnospiraceae</taxon>
    </lineage>
</organism>
<dbReference type="Proteomes" id="UP000199701">
    <property type="component" value="Unassembled WGS sequence"/>
</dbReference>
<keyword evidence="5" id="KW-1185">Reference proteome</keyword>
<accession>A0A1I0PH57</accession>
<dbReference type="Pfam" id="PF02567">
    <property type="entry name" value="PhzC-PhzF"/>
    <property type="match status" value="1"/>
</dbReference>
<feature type="active site" evidence="3">
    <location>
        <position position="44"/>
    </location>
</feature>
<comment type="similarity">
    <text evidence="1">Belongs to the PhzF family.</text>
</comment>
<dbReference type="EMBL" id="FOJI01000005">
    <property type="protein sequence ID" value="SEW13696.1"/>
    <property type="molecule type" value="Genomic_DNA"/>
</dbReference>
<dbReference type="PIRSF" id="PIRSF016184">
    <property type="entry name" value="PhzC_PhzF"/>
    <property type="match status" value="1"/>
</dbReference>
<dbReference type="GO" id="GO:0005737">
    <property type="term" value="C:cytoplasm"/>
    <property type="evidence" value="ECO:0007669"/>
    <property type="project" value="TreeGrafter"/>
</dbReference>
<gene>
    <name evidence="4" type="ORF">SAMN05421659_10584</name>
</gene>
<evidence type="ECO:0000256" key="2">
    <source>
        <dbReference type="ARBA" id="ARBA00023235"/>
    </source>
</evidence>
<name>A0A1I0PH57_9FIRM</name>
<dbReference type="STRING" id="99656.SAMN05421659_10584"/>
<reference evidence="4 5" key="1">
    <citation type="submission" date="2016-10" db="EMBL/GenBank/DDBJ databases">
        <authorList>
            <person name="de Groot N.N."/>
        </authorList>
    </citation>
    <scope>NUCLEOTIDE SEQUENCE [LARGE SCALE GENOMIC DNA]</scope>
    <source>
        <strain evidence="4 5">DSM 9179</strain>
    </source>
</reference>
<evidence type="ECO:0000313" key="4">
    <source>
        <dbReference type="EMBL" id="SEW13696.1"/>
    </source>
</evidence>
<evidence type="ECO:0000256" key="1">
    <source>
        <dbReference type="ARBA" id="ARBA00008270"/>
    </source>
</evidence>
<evidence type="ECO:0000256" key="3">
    <source>
        <dbReference type="PIRSR" id="PIRSR016184-1"/>
    </source>
</evidence>
<dbReference type="RefSeq" id="WP_092452457.1">
    <property type="nucleotide sequence ID" value="NZ_FOJI01000005.1"/>
</dbReference>
<keyword evidence="2" id="KW-0413">Isomerase</keyword>
<evidence type="ECO:0000313" key="5">
    <source>
        <dbReference type="Proteomes" id="UP000199701"/>
    </source>
</evidence>